<comment type="caution">
    <text evidence="1">The sequence shown here is derived from an EMBL/GenBank/DDBJ whole genome shotgun (WGS) entry which is preliminary data.</text>
</comment>
<reference evidence="1" key="1">
    <citation type="journal article" date="2018" name="Nat. Genet.">
        <title>Extensive intraspecific gene order and gene structural variations between Mo17 and other maize genomes.</title>
        <authorList>
            <person name="Sun S."/>
            <person name="Zhou Y."/>
            <person name="Chen J."/>
            <person name="Shi J."/>
            <person name="Zhao H."/>
            <person name="Zhao H."/>
            <person name="Song W."/>
            <person name="Zhang M."/>
            <person name="Cui Y."/>
            <person name="Dong X."/>
            <person name="Liu H."/>
            <person name="Ma X."/>
            <person name="Jiao Y."/>
            <person name="Wang B."/>
            <person name="Wei X."/>
            <person name="Stein J.C."/>
            <person name="Glaubitz J.C."/>
            <person name="Lu F."/>
            <person name="Yu G."/>
            <person name="Liang C."/>
            <person name="Fengler K."/>
            <person name="Li B."/>
            <person name="Rafalski A."/>
            <person name="Schnable P.S."/>
            <person name="Ware D.H."/>
            <person name="Buckler E.S."/>
            <person name="Lai J."/>
        </authorList>
    </citation>
    <scope>NUCLEOTIDE SEQUENCE [LARGE SCALE GENOMIC DNA]</scope>
    <source>
        <tissue evidence="1">Seedling</tissue>
    </source>
</reference>
<dbReference type="EMBL" id="NCVQ01000002">
    <property type="protein sequence ID" value="PWZ45260.1"/>
    <property type="molecule type" value="Genomic_DNA"/>
</dbReference>
<name>A0A3L6GA02_MAIZE</name>
<evidence type="ECO:0000313" key="1">
    <source>
        <dbReference type="EMBL" id="PWZ45260.1"/>
    </source>
</evidence>
<accession>A0A3L6GA02</accession>
<dbReference type="Proteomes" id="UP000251960">
    <property type="component" value="Chromosome 10"/>
</dbReference>
<dbReference type="AlphaFoldDB" id="A0A3L6GA02"/>
<protein>
    <submittedName>
        <fullName evidence="1">Uncharacterized protein</fullName>
    </submittedName>
</protein>
<proteinExistence type="predicted"/>
<organism evidence="1">
    <name type="scientific">Zea mays</name>
    <name type="common">Maize</name>
    <dbReference type="NCBI Taxonomy" id="4577"/>
    <lineage>
        <taxon>Eukaryota</taxon>
        <taxon>Viridiplantae</taxon>
        <taxon>Streptophyta</taxon>
        <taxon>Embryophyta</taxon>
        <taxon>Tracheophyta</taxon>
        <taxon>Spermatophyta</taxon>
        <taxon>Magnoliopsida</taxon>
        <taxon>Liliopsida</taxon>
        <taxon>Poales</taxon>
        <taxon>Poaceae</taxon>
        <taxon>PACMAD clade</taxon>
        <taxon>Panicoideae</taxon>
        <taxon>Andropogonodae</taxon>
        <taxon>Andropogoneae</taxon>
        <taxon>Tripsacinae</taxon>
        <taxon>Zea</taxon>
    </lineage>
</organism>
<sequence length="24" mass="2735">MILFWIVLDFSVSDLQSVCFAGLM</sequence>
<gene>
    <name evidence="1" type="ORF">Zm00014a_007720</name>
</gene>